<protein>
    <submittedName>
        <fullName evidence="2">Uncharacterized protein</fullName>
    </submittedName>
</protein>
<evidence type="ECO:0000256" key="1">
    <source>
        <dbReference type="SAM" id="MobiDB-lite"/>
    </source>
</evidence>
<feature type="non-terminal residue" evidence="2">
    <location>
        <position position="1"/>
    </location>
</feature>
<dbReference type="EMBL" id="BMAW01104136">
    <property type="protein sequence ID" value="GFT12657.1"/>
    <property type="molecule type" value="Genomic_DNA"/>
</dbReference>
<dbReference type="AlphaFoldDB" id="A0A8X6NGV5"/>
<feature type="region of interest" description="Disordered" evidence="1">
    <location>
        <begin position="53"/>
        <end position="74"/>
    </location>
</feature>
<comment type="caution">
    <text evidence="2">The sequence shown here is derived from an EMBL/GenBank/DDBJ whole genome shotgun (WGS) entry which is preliminary data.</text>
</comment>
<accession>A0A8X6NGV5</accession>
<proteinExistence type="predicted"/>
<organism evidence="2 3">
    <name type="scientific">Nephila pilipes</name>
    <name type="common">Giant wood spider</name>
    <name type="synonym">Nephila maculata</name>
    <dbReference type="NCBI Taxonomy" id="299642"/>
    <lineage>
        <taxon>Eukaryota</taxon>
        <taxon>Metazoa</taxon>
        <taxon>Ecdysozoa</taxon>
        <taxon>Arthropoda</taxon>
        <taxon>Chelicerata</taxon>
        <taxon>Arachnida</taxon>
        <taxon>Araneae</taxon>
        <taxon>Araneomorphae</taxon>
        <taxon>Entelegynae</taxon>
        <taxon>Araneoidea</taxon>
        <taxon>Nephilidae</taxon>
        <taxon>Nephila</taxon>
    </lineage>
</organism>
<evidence type="ECO:0000313" key="2">
    <source>
        <dbReference type="EMBL" id="GFT12657.1"/>
    </source>
</evidence>
<gene>
    <name evidence="2" type="ORF">NPIL_84241</name>
</gene>
<sequence>IMYSTCPPPQRITHWRRATNPATAECRMSGCIHDSSRWIAFFNSDRLDGRDRYSRDFNHPLSPKSADVRSGDKNAMETCNAY</sequence>
<name>A0A8X6NGV5_NEPPI</name>
<reference evidence="2" key="1">
    <citation type="submission" date="2020-08" db="EMBL/GenBank/DDBJ databases">
        <title>Multicomponent nature underlies the extraordinary mechanical properties of spider dragline silk.</title>
        <authorList>
            <person name="Kono N."/>
            <person name="Nakamura H."/>
            <person name="Mori M."/>
            <person name="Yoshida Y."/>
            <person name="Ohtoshi R."/>
            <person name="Malay A.D."/>
            <person name="Moran D.A.P."/>
            <person name="Tomita M."/>
            <person name="Numata K."/>
            <person name="Arakawa K."/>
        </authorList>
    </citation>
    <scope>NUCLEOTIDE SEQUENCE</scope>
</reference>
<keyword evidence="3" id="KW-1185">Reference proteome</keyword>
<dbReference type="Proteomes" id="UP000887013">
    <property type="component" value="Unassembled WGS sequence"/>
</dbReference>
<evidence type="ECO:0000313" key="3">
    <source>
        <dbReference type="Proteomes" id="UP000887013"/>
    </source>
</evidence>